<dbReference type="AlphaFoldDB" id="A0A450V0G9"/>
<gene>
    <name evidence="1" type="ORF">BECKLFY1418B_GA0070995_11174</name>
</gene>
<dbReference type="EMBL" id="CAADFF010000117">
    <property type="protein sequence ID" value="VFJ98283.1"/>
    <property type="molecule type" value="Genomic_DNA"/>
</dbReference>
<accession>A0A450V0G9</accession>
<protein>
    <submittedName>
        <fullName evidence="1">Uncharacterized protein</fullName>
    </submittedName>
</protein>
<reference evidence="1" key="1">
    <citation type="submission" date="2019-02" db="EMBL/GenBank/DDBJ databases">
        <authorList>
            <person name="Gruber-Vodicka R. H."/>
            <person name="Seah K. B. B."/>
        </authorList>
    </citation>
    <scope>NUCLEOTIDE SEQUENCE</scope>
    <source>
        <strain evidence="1">BECK_M7</strain>
    </source>
</reference>
<name>A0A450V0G9_9GAMM</name>
<sequence>MFGKPGRFGNDVDSYTLAKQSSGDFFSSLIFTFLHSPDFAFLKSLFYTFLSSLRWITGNDDYATSSRSAHSTVTPGPKAMVTSFLFSFVGEPVNPSSLKAFNCLSITISIATEP</sequence>
<organism evidence="1">
    <name type="scientific">Candidatus Kentrum sp. LFY</name>
    <dbReference type="NCBI Taxonomy" id="2126342"/>
    <lineage>
        <taxon>Bacteria</taxon>
        <taxon>Pseudomonadati</taxon>
        <taxon>Pseudomonadota</taxon>
        <taxon>Gammaproteobacteria</taxon>
        <taxon>Candidatus Kentrum</taxon>
    </lineage>
</organism>
<evidence type="ECO:0000313" key="1">
    <source>
        <dbReference type="EMBL" id="VFJ98283.1"/>
    </source>
</evidence>
<proteinExistence type="predicted"/>